<dbReference type="PANTHER" id="PTHR20881:SF0">
    <property type="entry name" value="3-METHYL-2-OXOBUTANOATE HYDROXYMETHYLTRANSFERASE"/>
    <property type="match status" value="1"/>
</dbReference>
<feature type="binding site" evidence="5 8">
    <location>
        <position position="117"/>
    </location>
    <ligand>
        <name>Mg(2+)</name>
        <dbReference type="ChEBI" id="CHEBI:18420"/>
    </ligand>
</feature>
<dbReference type="GO" id="GO:0000287">
    <property type="term" value="F:magnesium ion binding"/>
    <property type="evidence" value="ECO:0007669"/>
    <property type="project" value="TreeGrafter"/>
</dbReference>
<evidence type="ECO:0000256" key="8">
    <source>
        <dbReference type="PIRSR" id="PIRSR000388-3"/>
    </source>
</evidence>
<dbReference type="AlphaFoldDB" id="A0A5E6MBF9"/>
<dbReference type="PIRSF" id="PIRSF000388">
    <property type="entry name" value="Pantoate_hydroxy_MeTrfase"/>
    <property type="match status" value="1"/>
</dbReference>
<proteinExistence type="inferred from homology"/>
<dbReference type="InterPro" id="IPR015813">
    <property type="entry name" value="Pyrv/PenolPyrv_kinase-like_dom"/>
</dbReference>
<dbReference type="RefSeq" id="WP_142525150.1">
    <property type="nucleotide sequence ID" value="NZ_CABFUZ020000117.1"/>
</dbReference>
<accession>A0A5E6MBF9</accession>
<dbReference type="Proteomes" id="UP000381693">
    <property type="component" value="Unassembled WGS sequence"/>
</dbReference>
<dbReference type="SUPFAM" id="SSF51621">
    <property type="entry name" value="Phosphoenolpyruvate/pyruvate domain"/>
    <property type="match status" value="1"/>
</dbReference>
<dbReference type="NCBIfam" id="TIGR00222">
    <property type="entry name" value="panB"/>
    <property type="match status" value="1"/>
</dbReference>
<evidence type="ECO:0000313" key="10">
    <source>
        <dbReference type="Proteomes" id="UP000381693"/>
    </source>
</evidence>
<keyword evidence="10" id="KW-1185">Reference proteome</keyword>
<dbReference type="Pfam" id="PF02548">
    <property type="entry name" value="Pantoate_transf"/>
    <property type="match status" value="1"/>
</dbReference>
<evidence type="ECO:0000256" key="1">
    <source>
        <dbReference type="ARBA" id="ARBA00008676"/>
    </source>
</evidence>
<dbReference type="GO" id="GO:0032259">
    <property type="term" value="P:methylation"/>
    <property type="evidence" value="ECO:0007669"/>
    <property type="project" value="UniProtKB-KW"/>
</dbReference>
<feature type="binding site" evidence="5 8">
    <location>
        <position position="48"/>
    </location>
    <ligand>
        <name>Mg(2+)</name>
        <dbReference type="ChEBI" id="CHEBI:18420"/>
    </ligand>
</feature>
<feature type="binding site" evidence="5 7">
    <location>
        <position position="87"/>
    </location>
    <ligand>
        <name>3-methyl-2-oxobutanoate</name>
        <dbReference type="ChEBI" id="CHEBI:11851"/>
    </ligand>
</feature>
<name>A0A5E6MBF9_9BACT</name>
<evidence type="ECO:0000256" key="7">
    <source>
        <dbReference type="PIRSR" id="PIRSR000388-2"/>
    </source>
</evidence>
<keyword evidence="4 5" id="KW-0808">Transferase</keyword>
<feature type="binding site" evidence="5 7">
    <location>
        <position position="115"/>
    </location>
    <ligand>
        <name>3-methyl-2-oxobutanoate</name>
        <dbReference type="ChEBI" id="CHEBI:11851"/>
    </ligand>
</feature>
<dbReference type="OrthoDB" id="9781789at2"/>
<comment type="subunit">
    <text evidence="2 5">Homodecamer; pentamer of dimers.</text>
</comment>
<comment type="subcellular location">
    <subcellularLocation>
        <location evidence="5">Cytoplasm</location>
    </subcellularLocation>
</comment>
<dbReference type="InterPro" id="IPR040442">
    <property type="entry name" value="Pyrv_kinase-like_dom_sf"/>
</dbReference>
<evidence type="ECO:0000256" key="3">
    <source>
        <dbReference type="ARBA" id="ARBA00022655"/>
    </source>
</evidence>
<comment type="catalytic activity">
    <reaction evidence="5">
        <text>(6R)-5,10-methylene-5,6,7,8-tetrahydrofolate + 3-methyl-2-oxobutanoate + H2O = 2-dehydropantoate + (6S)-5,6,7,8-tetrahydrofolate</text>
        <dbReference type="Rhea" id="RHEA:11824"/>
        <dbReference type="ChEBI" id="CHEBI:11561"/>
        <dbReference type="ChEBI" id="CHEBI:11851"/>
        <dbReference type="ChEBI" id="CHEBI:15377"/>
        <dbReference type="ChEBI" id="CHEBI:15636"/>
        <dbReference type="ChEBI" id="CHEBI:57453"/>
        <dbReference type="EC" id="2.1.2.11"/>
    </reaction>
</comment>
<keyword evidence="5 8" id="KW-0460">Magnesium</keyword>
<sequence>MTNLSKITPEWVRTRKEVGEKIAALTAYDFPTARLLDEAGVPVLLVGDSLAMVVLGYPDTLSLRLDELLSHLCAVARAKPRALVVADFPFGTYRTPEEALVTGKLLVEAGAEAVKLEGGVEESATIRELVKAGIPVMAHIGLLPQSAGRRFRKVGRSPEERESILSDALAVEGAGAFSVVIEAADAGLAAEITQNLRIPTIGIGSGTGCDGQILVFHDLVGLFPWFRPRFVEPKADLARAIREAARLFLSETQGKEHVASDR</sequence>
<reference evidence="9" key="1">
    <citation type="submission" date="2019-09" db="EMBL/GenBank/DDBJ databases">
        <authorList>
            <person name="Cremers G."/>
        </authorList>
    </citation>
    <scope>NUCLEOTIDE SEQUENCE [LARGE SCALE GENOMIC DNA]</scope>
    <source>
        <strain evidence="9">3B</strain>
    </source>
</reference>
<protein>
    <recommendedName>
        <fullName evidence="5">3-methyl-2-oxobutanoate hydroxymethyltransferase</fullName>
        <ecNumber evidence="5">2.1.2.11</ecNumber>
    </recommendedName>
    <alternativeName>
        <fullName evidence="5">Ketopantoate hydroxymethyltransferase</fullName>
        <shortName evidence="5">KPHMT</shortName>
    </alternativeName>
</protein>
<dbReference type="NCBIfam" id="NF001452">
    <property type="entry name" value="PRK00311.1"/>
    <property type="match status" value="1"/>
</dbReference>
<dbReference type="GO" id="GO:0005737">
    <property type="term" value="C:cytoplasm"/>
    <property type="evidence" value="ECO:0007669"/>
    <property type="project" value="UniProtKB-SubCell"/>
</dbReference>
<keyword evidence="5" id="KW-0963">Cytoplasm</keyword>
<evidence type="ECO:0000256" key="2">
    <source>
        <dbReference type="ARBA" id="ARBA00011424"/>
    </source>
</evidence>
<comment type="cofactor">
    <cofactor evidence="5 8">
        <name>Mg(2+)</name>
        <dbReference type="ChEBI" id="CHEBI:18420"/>
    </cofactor>
    <text evidence="5 8">Binds 1 Mg(2+) ion per subunit.</text>
</comment>
<dbReference type="InterPro" id="IPR003700">
    <property type="entry name" value="Pantoate_hydroxy_MeTrfase"/>
</dbReference>
<feature type="active site" description="Proton acceptor" evidence="5 6">
    <location>
        <position position="182"/>
    </location>
</feature>
<evidence type="ECO:0000256" key="4">
    <source>
        <dbReference type="ARBA" id="ARBA00022679"/>
    </source>
</evidence>
<feature type="binding site" evidence="5 7">
    <location>
        <begin position="48"/>
        <end position="49"/>
    </location>
    <ligand>
        <name>3-methyl-2-oxobutanoate</name>
        <dbReference type="ChEBI" id="CHEBI:11851"/>
    </ligand>
</feature>
<evidence type="ECO:0000256" key="5">
    <source>
        <dbReference type="HAMAP-Rule" id="MF_00156"/>
    </source>
</evidence>
<organism evidence="9 10">
    <name type="scientific">Methylacidimicrobium cyclopophantes</name>
    <dbReference type="NCBI Taxonomy" id="1041766"/>
    <lineage>
        <taxon>Bacteria</taxon>
        <taxon>Pseudomonadati</taxon>
        <taxon>Verrucomicrobiota</taxon>
        <taxon>Methylacidimicrobium</taxon>
    </lineage>
</organism>
<comment type="caution">
    <text evidence="9">The sequence shown here is derived from an EMBL/GenBank/DDBJ whole genome shotgun (WGS) entry which is preliminary data.</text>
</comment>
<comment type="pathway">
    <text evidence="5">Cofactor biosynthesis; (R)-pantothenate biosynthesis; (R)-pantoate from 3-methyl-2-oxobutanoate: step 1/2.</text>
</comment>
<dbReference type="EMBL" id="CABFUZ020000117">
    <property type="protein sequence ID" value="VVM06519.1"/>
    <property type="molecule type" value="Genomic_DNA"/>
</dbReference>
<evidence type="ECO:0000313" key="9">
    <source>
        <dbReference type="EMBL" id="VVM06519.1"/>
    </source>
</evidence>
<keyword evidence="5 8" id="KW-0479">Metal-binding</keyword>
<dbReference type="HAMAP" id="MF_00156">
    <property type="entry name" value="PanB"/>
    <property type="match status" value="1"/>
</dbReference>
<dbReference type="GO" id="GO:0015940">
    <property type="term" value="P:pantothenate biosynthetic process"/>
    <property type="evidence" value="ECO:0007669"/>
    <property type="project" value="UniProtKB-UniRule"/>
</dbReference>
<keyword evidence="3 5" id="KW-0566">Pantothenate biosynthesis</keyword>
<dbReference type="GO" id="GO:0008168">
    <property type="term" value="F:methyltransferase activity"/>
    <property type="evidence" value="ECO:0007669"/>
    <property type="project" value="UniProtKB-KW"/>
</dbReference>
<dbReference type="CDD" id="cd06557">
    <property type="entry name" value="KPHMT-like"/>
    <property type="match status" value="1"/>
</dbReference>
<comment type="similarity">
    <text evidence="1 5">Belongs to the PanB family.</text>
</comment>
<dbReference type="GO" id="GO:0003864">
    <property type="term" value="F:3-methyl-2-oxobutanoate hydroxymethyltransferase activity"/>
    <property type="evidence" value="ECO:0007669"/>
    <property type="project" value="UniProtKB-UniRule"/>
</dbReference>
<evidence type="ECO:0000256" key="6">
    <source>
        <dbReference type="PIRSR" id="PIRSR000388-1"/>
    </source>
</evidence>
<feature type="binding site" evidence="5 8">
    <location>
        <position position="87"/>
    </location>
    <ligand>
        <name>Mg(2+)</name>
        <dbReference type="ChEBI" id="CHEBI:18420"/>
    </ligand>
</feature>
<gene>
    <name evidence="5 9" type="primary">panB</name>
    <name evidence="9" type="ORF">MAMC_01114</name>
</gene>
<comment type="function">
    <text evidence="5">Catalyzes the reversible reaction in which hydroxymethyl group from 5,10-methylenetetrahydrofolate is transferred onto alpha-ketoisovalerate to form ketopantoate.</text>
</comment>
<dbReference type="Gene3D" id="3.20.20.60">
    <property type="entry name" value="Phosphoenolpyruvate-binding domains"/>
    <property type="match status" value="1"/>
</dbReference>
<dbReference type="EC" id="2.1.2.11" evidence="5"/>
<dbReference type="PANTHER" id="PTHR20881">
    <property type="entry name" value="3-METHYL-2-OXOBUTANOATE HYDROXYMETHYLTRANSFERASE"/>
    <property type="match status" value="1"/>
</dbReference>
<dbReference type="UniPathway" id="UPA00028">
    <property type="reaction ID" value="UER00003"/>
</dbReference>